<dbReference type="Proteomes" id="UP001306592">
    <property type="component" value="Unassembled WGS sequence"/>
</dbReference>
<dbReference type="EMBL" id="JBANEI010000003">
    <property type="protein sequence ID" value="MEI2681463.1"/>
    <property type="molecule type" value="Genomic_DNA"/>
</dbReference>
<name>A0ABU8DD92_ERWAP</name>
<gene>
    <name evidence="1" type="ORF">V8N49_07255</name>
</gene>
<accession>A0ABU8DD92</accession>
<organism evidence="1 2">
    <name type="scientific">Erwinia aphidicola</name>
    <dbReference type="NCBI Taxonomy" id="68334"/>
    <lineage>
        <taxon>Bacteria</taxon>
        <taxon>Pseudomonadati</taxon>
        <taxon>Pseudomonadota</taxon>
        <taxon>Gammaproteobacteria</taxon>
        <taxon>Enterobacterales</taxon>
        <taxon>Erwiniaceae</taxon>
        <taxon>Erwinia</taxon>
    </lineage>
</organism>
<evidence type="ECO:0000313" key="1">
    <source>
        <dbReference type="EMBL" id="MEI2681463.1"/>
    </source>
</evidence>
<reference evidence="1 2" key="1">
    <citation type="submission" date="2024-02" db="EMBL/GenBank/DDBJ databases">
        <title>First report Erwinia aphidicola in onion in Chile.</title>
        <authorList>
            <person name="Valenzuela M."/>
            <person name="Pena M."/>
            <person name="Dutta B."/>
        </authorList>
    </citation>
    <scope>NUCLEOTIDE SEQUENCE [LARGE SCALE GENOMIC DNA]</scope>
    <source>
        <strain evidence="1 2">QCJ3A</strain>
    </source>
</reference>
<dbReference type="RefSeq" id="WP_191150221.1">
    <property type="nucleotide sequence ID" value="NZ_CAKKMT010000007.1"/>
</dbReference>
<protein>
    <submittedName>
        <fullName evidence="1">Uncharacterized protein</fullName>
    </submittedName>
</protein>
<proteinExistence type="predicted"/>
<sequence length="273" mass="30332">MSLSCIDHAVSSYIEPLLSSIDDNYKNSEGKLVVYLEAGHFNTGFGVDDFCLNSLKDAVHIGSILIKKYNKNIKLVYGILADDLGLSCADEQCTITPVISQQSVASLPEELEAFIGASKLIKRDKLMIFSERTSKNRAIDTIKKSIKNGCDGLVMTENGNYDEIKVRAPDDSEFLLAKRQGSTFIAKCPAIISQHYKDVLLKLRQRFFECDHFLIVDWSDLADRNKISQGKIALQVLQGGLSREKVTVDITNVFFGDDEGEICRIDGQKGPLL</sequence>
<evidence type="ECO:0000313" key="2">
    <source>
        <dbReference type="Proteomes" id="UP001306592"/>
    </source>
</evidence>
<keyword evidence="2" id="KW-1185">Reference proteome</keyword>
<comment type="caution">
    <text evidence="1">The sequence shown here is derived from an EMBL/GenBank/DDBJ whole genome shotgun (WGS) entry which is preliminary data.</text>
</comment>